<accession>A0A5N6P9V3</accession>
<reference evidence="1 2" key="1">
    <citation type="submission" date="2019-05" db="EMBL/GenBank/DDBJ databases">
        <title>Mikania micrantha, genome provides insights into the molecular mechanism of rapid growth.</title>
        <authorList>
            <person name="Liu B."/>
        </authorList>
    </citation>
    <scope>NUCLEOTIDE SEQUENCE [LARGE SCALE GENOMIC DNA]</scope>
    <source>
        <strain evidence="1">NLD-2019</strain>
        <tissue evidence="1">Leaf</tissue>
    </source>
</reference>
<proteinExistence type="predicted"/>
<evidence type="ECO:0000313" key="1">
    <source>
        <dbReference type="EMBL" id="KAD5962015.1"/>
    </source>
</evidence>
<evidence type="ECO:0008006" key="3">
    <source>
        <dbReference type="Google" id="ProtNLM"/>
    </source>
</evidence>
<dbReference type="AlphaFoldDB" id="A0A5N6P9V3"/>
<gene>
    <name evidence="1" type="ORF">E3N88_13488</name>
</gene>
<dbReference type="Proteomes" id="UP000326396">
    <property type="component" value="Linkage Group LG14"/>
</dbReference>
<organism evidence="1 2">
    <name type="scientific">Mikania micrantha</name>
    <name type="common">bitter vine</name>
    <dbReference type="NCBI Taxonomy" id="192012"/>
    <lineage>
        <taxon>Eukaryota</taxon>
        <taxon>Viridiplantae</taxon>
        <taxon>Streptophyta</taxon>
        <taxon>Embryophyta</taxon>
        <taxon>Tracheophyta</taxon>
        <taxon>Spermatophyta</taxon>
        <taxon>Magnoliopsida</taxon>
        <taxon>eudicotyledons</taxon>
        <taxon>Gunneridae</taxon>
        <taxon>Pentapetalae</taxon>
        <taxon>asterids</taxon>
        <taxon>campanulids</taxon>
        <taxon>Asterales</taxon>
        <taxon>Asteraceae</taxon>
        <taxon>Asteroideae</taxon>
        <taxon>Heliantheae alliance</taxon>
        <taxon>Eupatorieae</taxon>
        <taxon>Mikania</taxon>
    </lineage>
</organism>
<name>A0A5N6P9V3_9ASTR</name>
<dbReference type="OrthoDB" id="1751951at2759"/>
<comment type="caution">
    <text evidence="1">The sequence shown here is derived from an EMBL/GenBank/DDBJ whole genome shotgun (WGS) entry which is preliminary data.</text>
</comment>
<dbReference type="EMBL" id="SZYD01000006">
    <property type="protein sequence ID" value="KAD5962015.1"/>
    <property type="molecule type" value="Genomic_DNA"/>
</dbReference>
<sequence length="197" mass="23310">MWLPSNVLEKERNLSSEEKKKILECKGKIWEWENMNCKDMQQKAKVRWVECGDDNSAYFHRLINCHKASNRINGLMFDGDWVTEPKTIKEKRFSHEEVKNADWEYGGEQIDSGEKADWRCLEECVCVENELAKRNVDINSKLECVVRNDNKTFFWTNKWLQEGVLREFYERISKLAKNKMAMVADNFSRVGNTTLWG</sequence>
<protein>
    <recommendedName>
        <fullName evidence="3">Reverse transcriptase zinc-binding domain-containing protein</fullName>
    </recommendedName>
</protein>
<keyword evidence="2" id="KW-1185">Reference proteome</keyword>
<evidence type="ECO:0000313" key="2">
    <source>
        <dbReference type="Proteomes" id="UP000326396"/>
    </source>
</evidence>